<dbReference type="HOGENOM" id="CLU_3404976_0_0_6"/>
<organism evidence="1 2">
    <name type="scientific">Stutzerimonas stutzeri KOS6</name>
    <dbReference type="NCBI Taxonomy" id="1218352"/>
    <lineage>
        <taxon>Bacteria</taxon>
        <taxon>Pseudomonadati</taxon>
        <taxon>Pseudomonadota</taxon>
        <taxon>Gammaproteobacteria</taxon>
        <taxon>Pseudomonadales</taxon>
        <taxon>Pseudomonadaceae</taxon>
        <taxon>Stutzerimonas</taxon>
    </lineage>
</organism>
<reference evidence="1 2" key="1">
    <citation type="journal article" date="2013" name="Genome Announc.">
        <title>Draft Genome of the Nitrogen-Fixing Bacterium Pseudomonas stutzeri Strain KOS6 Isolated from Industrial Hydrocarbon Sludge.</title>
        <authorList>
            <person name="Grigoryeva T.V."/>
            <person name="Laikov A.V."/>
            <person name="Naumova R.P."/>
            <person name="Manolov A.I."/>
            <person name="Larin A.K."/>
            <person name="Karpova I.Y."/>
            <person name="Semashko T.A."/>
            <person name="Alexeev D.G."/>
            <person name="Kostryukova E.S."/>
            <person name="Muller R."/>
            <person name="Govorun V.M."/>
        </authorList>
    </citation>
    <scope>NUCLEOTIDE SEQUENCE [LARGE SCALE GENOMIC DNA]</scope>
    <source>
        <strain evidence="1 2">KOS6</strain>
    </source>
</reference>
<proteinExistence type="predicted"/>
<gene>
    <name evidence="1" type="ORF">B597_011060</name>
</gene>
<dbReference type="PROSITE" id="PS51257">
    <property type="entry name" value="PROKAR_LIPOPROTEIN"/>
    <property type="match status" value="1"/>
</dbReference>
<evidence type="ECO:0000313" key="2">
    <source>
        <dbReference type="Proteomes" id="UP000026923"/>
    </source>
</evidence>
<evidence type="ECO:0000313" key="1">
    <source>
        <dbReference type="EMBL" id="EWC41272.1"/>
    </source>
</evidence>
<accession>A0A061JNG5</accession>
<sequence>MLIRSFKAGTCEMNAYQLAVLLQACEGFQS</sequence>
<comment type="caution">
    <text evidence="1">The sequence shown here is derived from an EMBL/GenBank/DDBJ whole genome shotgun (WGS) entry which is preliminary data.</text>
</comment>
<dbReference type="EMBL" id="AMCZ02000012">
    <property type="protein sequence ID" value="EWC41272.1"/>
    <property type="molecule type" value="Genomic_DNA"/>
</dbReference>
<dbReference type="Proteomes" id="UP000026923">
    <property type="component" value="Unassembled WGS sequence"/>
</dbReference>
<protein>
    <submittedName>
        <fullName evidence="1">Uncharacterized protein</fullName>
    </submittedName>
</protein>
<name>A0A061JNG5_STUST</name>
<dbReference type="AlphaFoldDB" id="A0A061JNG5"/>